<organism evidence="1 2">
    <name type="scientific">Paenibacillus medicaginis</name>
    <dbReference type="NCBI Taxonomy" id="1470560"/>
    <lineage>
        <taxon>Bacteria</taxon>
        <taxon>Bacillati</taxon>
        <taxon>Bacillota</taxon>
        <taxon>Bacilli</taxon>
        <taxon>Bacillales</taxon>
        <taxon>Paenibacillaceae</taxon>
        <taxon>Paenibacillus</taxon>
    </lineage>
</organism>
<protein>
    <submittedName>
        <fullName evidence="1">Uncharacterized protein</fullName>
    </submittedName>
</protein>
<comment type="caution">
    <text evidence="1">The sequence shown here is derived from an EMBL/GenBank/DDBJ whole genome shotgun (WGS) entry which is preliminary data.</text>
</comment>
<reference evidence="1 2" key="1">
    <citation type="submission" date="2024-09" db="EMBL/GenBank/DDBJ databases">
        <title>Paenibacillus zeirhizospherea sp. nov., isolated from surface of the maize (Zea mays) roots in a horticulture field, Hungary.</title>
        <authorList>
            <person name="Marton D."/>
            <person name="Farkas M."/>
            <person name="Bedics A."/>
            <person name="Toth E."/>
            <person name="Tancsics A."/>
            <person name="Boka K."/>
            <person name="Marati G."/>
            <person name="Kriszt B."/>
            <person name="Cserhati M."/>
        </authorList>
    </citation>
    <scope>NUCLEOTIDE SEQUENCE [LARGE SCALE GENOMIC DNA]</scope>
    <source>
        <strain evidence="1 2">JCM 18446</strain>
    </source>
</reference>
<gene>
    <name evidence="1" type="ORF">ACE5LO_00930</name>
</gene>
<dbReference type="EMBL" id="JBHIRY010000001">
    <property type="protein sequence ID" value="MFB5758945.1"/>
    <property type="molecule type" value="Genomic_DNA"/>
</dbReference>
<name>A0ABV5BUY7_9BACL</name>
<evidence type="ECO:0000313" key="1">
    <source>
        <dbReference type="EMBL" id="MFB5758945.1"/>
    </source>
</evidence>
<dbReference type="RefSeq" id="WP_375518197.1">
    <property type="nucleotide sequence ID" value="NZ_JBHIRY010000001.1"/>
</dbReference>
<proteinExistence type="predicted"/>
<accession>A0ABV5BUY7</accession>
<dbReference type="Proteomes" id="UP001580430">
    <property type="component" value="Unassembled WGS sequence"/>
</dbReference>
<evidence type="ECO:0000313" key="2">
    <source>
        <dbReference type="Proteomes" id="UP001580430"/>
    </source>
</evidence>
<sequence>MKIKLYGTYMMNEGSVMCIGIDSEAELAVFASFYADDEDGTPELHVEDGIAVINLLDTENLLQLSPYKLEPQFKLTANLVGFTDEV</sequence>
<keyword evidence="2" id="KW-1185">Reference proteome</keyword>